<accession>A0A356LEW7</accession>
<gene>
    <name evidence="1" type="ORF">DD666_06485</name>
</gene>
<comment type="caution">
    <text evidence="1">The sequence shown here is derived from an EMBL/GenBank/DDBJ whole genome shotgun (WGS) entry which is preliminary data.</text>
</comment>
<sequence length="74" mass="8637">MKHYAIRKRREPQHEDYYLNALVCNECSADVAQSYPGAREITEILCDPSYEDRCKICGKSFWDEVNADSVNRPH</sequence>
<organism evidence="1 2">
    <name type="scientific">Advenella kashmirensis</name>
    <dbReference type="NCBI Taxonomy" id="310575"/>
    <lineage>
        <taxon>Bacteria</taxon>
        <taxon>Pseudomonadati</taxon>
        <taxon>Pseudomonadota</taxon>
        <taxon>Betaproteobacteria</taxon>
        <taxon>Burkholderiales</taxon>
        <taxon>Alcaligenaceae</taxon>
    </lineage>
</organism>
<proteinExistence type="predicted"/>
<evidence type="ECO:0000313" key="2">
    <source>
        <dbReference type="Proteomes" id="UP000264036"/>
    </source>
</evidence>
<name>A0A356LEW7_9BURK</name>
<dbReference type="AlphaFoldDB" id="A0A356LEW7"/>
<protein>
    <submittedName>
        <fullName evidence="1">Uncharacterized protein</fullName>
    </submittedName>
</protein>
<dbReference type="EMBL" id="DOEK01000013">
    <property type="protein sequence ID" value="HBP29045.1"/>
    <property type="molecule type" value="Genomic_DNA"/>
</dbReference>
<evidence type="ECO:0000313" key="1">
    <source>
        <dbReference type="EMBL" id="HBP29045.1"/>
    </source>
</evidence>
<dbReference type="Proteomes" id="UP000264036">
    <property type="component" value="Unassembled WGS sequence"/>
</dbReference>
<reference evidence="1 2" key="1">
    <citation type="journal article" date="2018" name="Nat. Biotechnol.">
        <title>A standardized bacterial taxonomy based on genome phylogeny substantially revises the tree of life.</title>
        <authorList>
            <person name="Parks D.H."/>
            <person name="Chuvochina M."/>
            <person name="Waite D.W."/>
            <person name="Rinke C."/>
            <person name="Skarshewski A."/>
            <person name="Chaumeil P.A."/>
            <person name="Hugenholtz P."/>
        </authorList>
    </citation>
    <scope>NUCLEOTIDE SEQUENCE [LARGE SCALE GENOMIC DNA]</scope>
    <source>
        <strain evidence="1">UBA10707</strain>
    </source>
</reference>